<evidence type="ECO:0000256" key="1">
    <source>
        <dbReference type="ARBA" id="ARBA00023135"/>
    </source>
</evidence>
<feature type="compositionally biased region" description="Polar residues" evidence="3">
    <location>
        <begin position="30"/>
        <end position="48"/>
    </location>
</feature>
<dbReference type="InterPro" id="IPR009018">
    <property type="entry name" value="Signal_recog_particle_SRP9/14"/>
</dbReference>
<protein>
    <submittedName>
        <fullName evidence="5">Signal recognition particle 9 kDa protein isoform X1</fullName>
    </submittedName>
</protein>
<evidence type="ECO:0000256" key="2">
    <source>
        <dbReference type="ARBA" id="ARBA00045462"/>
    </source>
</evidence>
<evidence type="ECO:0000313" key="5">
    <source>
        <dbReference type="RefSeq" id="XP_020837819.1"/>
    </source>
</evidence>
<dbReference type="GO" id="GO:0005786">
    <property type="term" value="C:signal recognition particle, endoplasmic reticulum targeting"/>
    <property type="evidence" value="ECO:0007669"/>
    <property type="project" value="UniProtKB-KW"/>
</dbReference>
<sequence length="98" mass="10843">MPQYQTWEEFSRAAEKLYLADPMKLLEFENQNEPECAQQRTRSSSGDTQIPGPELPTLPRPRTPVQCPPISPSSSGEASPTDARKCSTSASSTAVRCW</sequence>
<keyword evidence="4" id="KW-1185">Reference proteome</keyword>
<dbReference type="AlphaFoldDB" id="A0A6P5JYN8"/>
<dbReference type="KEGG" id="pcw:110205524"/>
<reference evidence="5" key="1">
    <citation type="submission" date="2025-08" db="UniProtKB">
        <authorList>
            <consortium name="RefSeq"/>
        </authorList>
    </citation>
    <scope>IDENTIFICATION</scope>
    <source>
        <tissue evidence="5">Spleen</tissue>
    </source>
</reference>
<feature type="region of interest" description="Disordered" evidence="3">
    <location>
        <begin position="30"/>
        <end position="98"/>
    </location>
</feature>
<proteinExistence type="predicted"/>
<dbReference type="RefSeq" id="XP_020837819.1">
    <property type="nucleotide sequence ID" value="XM_020982160.1"/>
</dbReference>
<feature type="compositionally biased region" description="Pro residues" evidence="3">
    <location>
        <begin position="53"/>
        <end position="71"/>
    </location>
</feature>
<dbReference type="CTD" id="6726"/>
<organism evidence="4 5">
    <name type="scientific">Phascolarctos cinereus</name>
    <name type="common">Koala</name>
    <dbReference type="NCBI Taxonomy" id="38626"/>
    <lineage>
        <taxon>Eukaryota</taxon>
        <taxon>Metazoa</taxon>
        <taxon>Chordata</taxon>
        <taxon>Craniata</taxon>
        <taxon>Vertebrata</taxon>
        <taxon>Euteleostomi</taxon>
        <taxon>Mammalia</taxon>
        <taxon>Metatheria</taxon>
        <taxon>Diprotodontia</taxon>
        <taxon>Phascolarctidae</taxon>
        <taxon>Phascolarctos</taxon>
    </lineage>
</organism>
<evidence type="ECO:0000256" key="3">
    <source>
        <dbReference type="SAM" id="MobiDB-lite"/>
    </source>
</evidence>
<dbReference type="Proteomes" id="UP000515140">
    <property type="component" value="Unplaced"/>
</dbReference>
<keyword evidence="1" id="KW-0733">Signal recognition particle</keyword>
<dbReference type="GeneID" id="110205524"/>
<dbReference type="InParanoid" id="A0A6P5JYN8"/>
<comment type="function">
    <text evidence="2">Component of the signal recognition particle (SRP) complex, a ribonucleoprotein complex that mediates the cotranslational targeting of secretory and membrane proteins to the endoplasmic reticulum (ER). SRP9 together with SRP14 and the Alu portion of the SRP RNA, constitutes the elongation arrest domain of SRP. The complex of SRP9 and SRP14 is required for SRP RNA binding.</text>
</comment>
<name>A0A6P5JYN8_PHACI</name>
<keyword evidence="1" id="KW-0687">Ribonucleoprotein</keyword>
<feature type="compositionally biased region" description="Polar residues" evidence="3">
    <location>
        <begin position="86"/>
        <end position="98"/>
    </location>
</feature>
<gene>
    <name evidence="5" type="primary">SRP9</name>
</gene>
<evidence type="ECO:0000313" key="4">
    <source>
        <dbReference type="Proteomes" id="UP000515140"/>
    </source>
</evidence>
<dbReference type="GO" id="GO:0008312">
    <property type="term" value="F:7S RNA binding"/>
    <property type="evidence" value="ECO:0007669"/>
    <property type="project" value="InterPro"/>
</dbReference>
<dbReference type="GO" id="GO:0006614">
    <property type="term" value="P:SRP-dependent cotranslational protein targeting to membrane"/>
    <property type="evidence" value="ECO:0007669"/>
    <property type="project" value="InterPro"/>
</dbReference>
<dbReference type="SUPFAM" id="SSF54762">
    <property type="entry name" value="Signal recognition particle alu RNA binding heterodimer, SRP9/14"/>
    <property type="match status" value="1"/>
</dbReference>
<accession>A0A6P5JYN8</accession>
<dbReference type="Gene3D" id="3.30.720.10">
    <property type="entry name" value="Signal recognition particle alu RNA binding heterodimer, srp9/1"/>
    <property type="match status" value="1"/>
</dbReference>